<name>A0A158PRI1_BRUPA</name>
<feature type="region of interest" description="Disordered" evidence="1">
    <location>
        <begin position="222"/>
        <end position="243"/>
    </location>
</feature>
<organism evidence="4">
    <name type="scientific">Brugia pahangi</name>
    <name type="common">Filarial nematode worm</name>
    <dbReference type="NCBI Taxonomy" id="6280"/>
    <lineage>
        <taxon>Eukaryota</taxon>
        <taxon>Metazoa</taxon>
        <taxon>Ecdysozoa</taxon>
        <taxon>Nematoda</taxon>
        <taxon>Chromadorea</taxon>
        <taxon>Rhabditida</taxon>
        <taxon>Spirurina</taxon>
        <taxon>Spiruromorpha</taxon>
        <taxon>Filarioidea</taxon>
        <taxon>Onchocercidae</taxon>
        <taxon>Brugia</taxon>
    </lineage>
</organism>
<reference evidence="4" key="1">
    <citation type="submission" date="2016-04" db="UniProtKB">
        <authorList>
            <consortium name="WormBaseParasite"/>
        </authorList>
    </citation>
    <scope>IDENTIFICATION</scope>
</reference>
<dbReference type="Proteomes" id="UP000278627">
    <property type="component" value="Unassembled WGS sequence"/>
</dbReference>
<dbReference type="AlphaFoldDB" id="A0A158PRI1"/>
<gene>
    <name evidence="2" type="ORF">BPAG_LOCUS10315</name>
</gene>
<dbReference type="WBParaSite" id="BPAG_0001035301-mRNA-1">
    <property type="protein sequence ID" value="BPAG_0001035301-mRNA-1"/>
    <property type="gene ID" value="BPAG_0001035301"/>
</dbReference>
<dbReference type="EMBL" id="UZAD01013182">
    <property type="protein sequence ID" value="VDN91501.1"/>
    <property type="molecule type" value="Genomic_DNA"/>
</dbReference>
<accession>A0A158PRI1</accession>
<protein>
    <submittedName>
        <fullName evidence="4">Pecanex-like protein</fullName>
    </submittedName>
</protein>
<evidence type="ECO:0000313" key="3">
    <source>
        <dbReference type="Proteomes" id="UP000278627"/>
    </source>
</evidence>
<reference evidence="2 3" key="2">
    <citation type="submission" date="2018-11" db="EMBL/GenBank/DDBJ databases">
        <authorList>
            <consortium name="Pathogen Informatics"/>
        </authorList>
    </citation>
    <scope>NUCLEOTIDE SEQUENCE [LARGE SCALE GENOMIC DNA]</scope>
</reference>
<keyword evidence="3" id="KW-1185">Reference proteome</keyword>
<evidence type="ECO:0000256" key="1">
    <source>
        <dbReference type="SAM" id="MobiDB-lite"/>
    </source>
</evidence>
<proteinExistence type="predicted"/>
<evidence type="ECO:0000313" key="4">
    <source>
        <dbReference type="WBParaSite" id="BPAG_0001035301-mRNA-1"/>
    </source>
</evidence>
<evidence type="ECO:0000313" key="2">
    <source>
        <dbReference type="EMBL" id="VDN91501.1"/>
    </source>
</evidence>
<sequence>MMNGQTIIKVVKFRGEYKGQKRSMWDWLGRVIAVCWDLRHIFGNLLKKIKRIFTSAFTLIPLHQKNNVDTRRYYSQDNSLNHPRVGTANIQDNTVIENEISAGEIIKTKVQATSRLSGGIDSGNVMEWSTVVIHHEEVVNKHLEDSLDDFTLDDNYFEDSWGLLHSNLLLTTYNLHQANTFMSTSLRVAAAYDIWGEMWKQSTHMWKTVHLEAHQSISIHALDSGSKTEEEEEEYRSSEECSTLDQTDHNMNEVRNTDRSSYIRALPQVQSMDNKTVLAHA</sequence>